<dbReference type="PANTHER" id="PTHR46910">
    <property type="entry name" value="TRANSCRIPTION FACTOR PDR1"/>
    <property type="match status" value="1"/>
</dbReference>
<dbReference type="AlphaFoldDB" id="A0A163TDW2"/>
<keyword evidence="6" id="KW-1185">Reference proteome</keyword>
<keyword evidence="1" id="KW-0479">Metal-binding</keyword>
<keyword evidence="2" id="KW-0539">Nucleus</keyword>
<dbReference type="PROSITE" id="PS50048">
    <property type="entry name" value="ZN2_CY6_FUNGAL_2"/>
    <property type="match status" value="1"/>
</dbReference>
<dbReference type="EMBL" id="LT554307">
    <property type="protein sequence ID" value="SAM03902.1"/>
    <property type="molecule type" value="Genomic_DNA"/>
</dbReference>
<dbReference type="PANTHER" id="PTHR46910:SF1">
    <property type="entry name" value="MISCELLANEOUS ZN(II)2CYS6 TRANSCRIPTION FACTOR (EUROFUNG)-RELATED"/>
    <property type="match status" value="1"/>
</dbReference>
<gene>
    <name evidence="5" type="primary">ABSGL_09758.1 scaffold 11617</name>
</gene>
<dbReference type="InParanoid" id="A0A163TDW2"/>
<dbReference type="InterPro" id="IPR007219">
    <property type="entry name" value="XnlR_reg_dom"/>
</dbReference>
<organism evidence="5">
    <name type="scientific">Absidia glauca</name>
    <name type="common">Pin mould</name>
    <dbReference type="NCBI Taxonomy" id="4829"/>
    <lineage>
        <taxon>Eukaryota</taxon>
        <taxon>Fungi</taxon>
        <taxon>Fungi incertae sedis</taxon>
        <taxon>Mucoromycota</taxon>
        <taxon>Mucoromycotina</taxon>
        <taxon>Mucoromycetes</taxon>
        <taxon>Mucorales</taxon>
        <taxon>Cunninghamellaceae</taxon>
        <taxon>Absidia</taxon>
    </lineage>
</organism>
<dbReference type="InterPro" id="IPR050987">
    <property type="entry name" value="AtrR-like"/>
</dbReference>
<dbReference type="GO" id="GO:0000981">
    <property type="term" value="F:DNA-binding transcription factor activity, RNA polymerase II-specific"/>
    <property type="evidence" value="ECO:0007669"/>
    <property type="project" value="InterPro"/>
</dbReference>
<evidence type="ECO:0000313" key="5">
    <source>
        <dbReference type="EMBL" id="SAM03902.1"/>
    </source>
</evidence>
<dbReference type="CDD" id="cd12148">
    <property type="entry name" value="fungal_TF_MHR"/>
    <property type="match status" value="1"/>
</dbReference>
<dbReference type="Gene3D" id="4.10.240.10">
    <property type="entry name" value="Zn(2)-C6 fungal-type DNA-binding domain"/>
    <property type="match status" value="1"/>
</dbReference>
<accession>A0A163TDW2</accession>
<dbReference type="Pfam" id="PF04082">
    <property type="entry name" value="Fungal_trans"/>
    <property type="match status" value="1"/>
</dbReference>
<evidence type="ECO:0000313" key="6">
    <source>
        <dbReference type="Proteomes" id="UP000078561"/>
    </source>
</evidence>
<feature type="region of interest" description="Disordered" evidence="3">
    <location>
        <begin position="147"/>
        <end position="179"/>
    </location>
</feature>
<evidence type="ECO:0000256" key="2">
    <source>
        <dbReference type="ARBA" id="ARBA00023242"/>
    </source>
</evidence>
<dbReference type="GO" id="GO:0008270">
    <property type="term" value="F:zinc ion binding"/>
    <property type="evidence" value="ECO:0007669"/>
    <property type="project" value="InterPro"/>
</dbReference>
<proteinExistence type="predicted"/>
<protein>
    <recommendedName>
        <fullName evidence="4">Zn(2)-C6 fungal-type domain-containing protein</fullName>
    </recommendedName>
</protein>
<dbReference type="InterPro" id="IPR036864">
    <property type="entry name" value="Zn2-C6_fun-type_DNA-bd_sf"/>
</dbReference>
<dbReference type="OrthoDB" id="2369992at2759"/>
<dbReference type="GO" id="GO:0003677">
    <property type="term" value="F:DNA binding"/>
    <property type="evidence" value="ECO:0007669"/>
    <property type="project" value="InterPro"/>
</dbReference>
<dbReference type="PROSITE" id="PS00463">
    <property type="entry name" value="ZN2_CY6_FUNGAL_1"/>
    <property type="match status" value="1"/>
</dbReference>
<feature type="compositionally biased region" description="Polar residues" evidence="3">
    <location>
        <begin position="147"/>
        <end position="161"/>
    </location>
</feature>
<dbReference type="CDD" id="cd00067">
    <property type="entry name" value="GAL4"/>
    <property type="match status" value="1"/>
</dbReference>
<reference evidence="5" key="1">
    <citation type="submission" date="2016-04" db="EMBL/GenBank/DDBJ databases">
        <authorList>
            <person name="Evans L.H."/>
            <person name="Alamgir A."/>
            <person name="Owens N."/>
            <person name="Weber N.D."/>
            <person name="Virtaneva K."/>
            <person name="Barbian K."/>
            <person name="Babar A."/>
            <person name="Rosenke K."/>
        </authorList>
    </citation>
    <scope>NUCLEOTIDE SEQUENCE [LARGE SCALE GENOMIC DNA]</scope>
    <source>
        <strain evidence="5">CBS 101.48</strain>
    </source>
</reference>
<feature type="domain" description="Zn(2)-C6 fungal-type" evidence="4">
    <location>
        <begin position="21"/>
        <end position="53"/>
    </location>
</feature>
<evidence type="ECO:0000256" key="3">
    <source>
        <dbReference type="SAM" id="MobiDB-lite"/>
    </source>
</evidence>
<evidence type="ECO:0000256" key="1">
    <source>
        <dbReference type="ARBA" id="ARBA00022723"/>
    </source>
</evidence>
<dbReference type="OMA" id="LYLEDEC"/>
<sequence length="744" mass="84163">MSLSFMSFETPDKKTNQRIKPCLRCKTQRRKCDRSSDAVRCSRCIKSNRVCTNDVNMVAIEDDTVDGNPDLRYLTTQVVYLQAGLRQMESQLHWGRSLGNATNLIASQEYMTGTTINTALEHPNLTTVQNTAYSFLVDSNQQWSMSSSLQHSTPTSDSLELSSNTWTSNTNSSQASGVVGDDSEYQWDLTLVDGKLRLESTIQGTAELMAYGHALQRYLSPFAGVFENTSFLFETTQPQSLLPTVIQVVSRRPVIRRGGNFITRGAMLTKYNFLLQRHHPAVLLAAAGEPPPTSCIDDLMQTYFTCFNPALPLIHAPSYLAEYETVIRSNYLQHALTLSICSMICSSTCRHLVYNNYERRILADYFYEKAIDLLDDFFDDPDRRLETLMVINCLTQYQEMTLRVKDARKWSTIAYMIAQDLRQEHNLHRRAPPSPSTDSTLQDSTYTTTDRDVALITRHYVMTLYTQKFLSFILDQETATWEFSNAYPLLYLEDECELSYVYIGAYNRILQVACHPVILDFRKAKVTLELILRVEQVFKDWWSSLPPHLRLCDQYPSDITCRPAIQQCTNQAQLIVAVVALSNKAESNLTLAKPSNQSDISQGGDYELVRAIQERALNEAFECSESIRLALGNLESRRDYCIFSSELLLSLSDILCTLAGSSSMAVKGQAKLKLTDSIHDLRRANFMEGNLVPPSLSPLAYMDKSASVSASSHDLVPNILEMYDEYAHPCLAFGYDILRKASLD</sequence>
<evidence type="ECO:0000259" key="4">
    <source>
        <dbReference type="PROSITE" id="PS50048"/>
    </source>
</evidence>
<name>A0A163TDW2_ABSGL</name>
<dbReference type="SUPFAM" id="SSF57701">
    <property type="entry name" value="Zn2/Cys6 DNA-binding domain"/>
    <property type="match status" value="1"/>
</dbReference>
<dbReference type="GO" id="GO:0006351">
    <property type="term" value="P:DNA-templated transcription"/>
    <property type="evidence" value="ECO:0007669"/>
    <property type="project" value="InterPro"/>
</dbReference>
<dbReference type="Proteomes" id="UP000078561">
    <property type="component" value="Unassembled WGS sequence"/>
</dbReference>
<dbReference type="SMART" id="SM00066">
    <property type="entry name" value="GAL4"/>
    <property type="match status" value="1"/>
</dbReference>
<dbReference type="InterPro" id="IPR001138">
    <property type="entry name" value="Zn2Cys6_DnaBD"/>
</dbReference>
<feature type="compositionally biased region" description="Low complexity" evidence="3">
    <location>
        <begin position="162"/>
        <end position="173"/>
    </location>
</feature>